<dbReference type="OrthoDB" id="4388755at2759"/>
<protein>
    <recommendedName>
        <fullName evidence="3">Concanavalin A-like lectin/glucanase</fullName>
    </recommendedName>
</protein>
<proteinExistence type="predicted"/>
<dbReference type="PANTHER" id="PTHR38121:SF4">
    <property type="entry name" value="GH16 DOMAIN-CONTAINING PROTEIN-RELATED"/>
    <property type="match status" value="1"/>
</dbReference>
<keyword evidence="2" id="KW-1185">Reference proteome</keyword>
<reference evidence="1 2" key="1">
    <citation type="journal article" date="2018" name="Nat. Ecol. Evol.">
        <title>Pezizomycetes genomes reveal the molecular basis of ectomycorrhizal truffle lifestyle.</title>
        <authorList>
            <person name="Murat C."/>
            <person name="Payen T."/>
            <person name="Noel B."/>
            <person name="Kuo A."/>
            <person name="Morin E."/>
            <person name="Chen J."/>
            <person name="Kohler A."/>
            <person name="Krizsan K."/>
            <person name="Balestrini R."/>
            <person name="Da Silva C."/>
            <person name="Montanini B."/>
            <person name="Hainaut M."/>
            <person name="Levati E."/>
            <person name="Barry K.W."/>
            <person name="Belfiori B."/>
            <person name="Cichocki N."/>
            <person name="Clum A."/>
            <person name="Dockter R.B."/>
            <person name="Fauchery L."/>
            <person name="Guy J."/>
            <person name="Iotti M."/>
            <person name="Le Tacon F."/>
            <person name="Lindquist E.A."/>
            <person name="Lipzen A."/>
            <person name="Malagnac F."/>
            <person name="Mello A."/>
            <person name="Molinier V."/>
            <person name="Miyauchi S."/>
            <person name="Poulain J."/>
            <person name="Riccioni C."/>
            <person name="Rubini A."/>
            <person name="Sitrit Y."/>
            <person name="Splivallo R."/>
            <person name="Traeger S."/>
            <person name="Wang M."/>
            <person name="Zifcakova L."/>
            <person name="Wipf D."/>
            <person name="Zambonelli A."/>
            <person name="Paolocci F."/>
            <person name="Nowrousian M."/>
            <person name="Ottonello S."/>
            <person name="Baldrian P."/>
            <person name="Spatafora J.W."/>
            <person name="Henrissat B."/>
            <person name="Nagy L.G."/>
            <person name="Aury J.M."/>
            <person name="Wincker P."/>
            <person name="Grigoriev I.V."/>
            <person name="Bonfante P."/>
            <person name="Martin F.M."/>
        </authorList>
    </citation>
    <scope>NUCLEOTIDE SEQUENCE [LARGE SCALE GENOMIC DNA]</scope>
    <source>
        <strain evidence="1 2">120613-1</strain>
    </source>
</reference>
<dbReference type="STRING" id="1336337.A0A3N4J0J2"/>
<dbReference type="Proteomes" id="UP000276215">
    <property type="component" value="Unassembled WGS sequence"/>
</dbReference>
<dbReference type="CDD" id="cd00413">
    <property type="entry name" value="Glyco_hydrolase_16"/>
    <property type="match status" value="1"/>
</dbReference>
<evidence type="ECO:0000313" key="2">
    <source>
        <dbReference type="Proteomes" id="UP000276215"/>
    </source>
</evidence>
<name>A0A3N4J0J2_9PEZI</name>
<gene>
    <name evidence="1" type="ORF">L873DRAFT_268735</name>
</gene>
<dbReference type="InterPro" id="IPR013320">
    <property type="entry name" value="ConA-like_dom_sf"/>
</dbReference>
<evidence type="ECO:0000313" key="1">
    <source>
        <dbReference type="EMBL" id="RPA91789.1"/>
    </source>
</evidence>
<accession>A0A3N4J0J2</accession>
<sequence>MTTKDTIDGTEAGKHRKRDTPIALIKYDDWHIHRIDWVHGKSSWFVDGEHYIDKKYGVPSVPSYFVMNLWSDGGVWSGNMTKGQSAYMEIEFVEMAFNVSGDDRSNSGKKVKRAAKRKCHRICVIDNVAVVGTPEVTKAGALKRAVNPWSLGMAILLAGVLSF</sequence>
<dbReference type="Gene3D" id="2.60.120.200">
    <property type="match status" value="1"/>
</dbReference>
<dbReference type="PANTHER" id="PTHR38121">
    <property type="entry name" value="GH16 DOMAIN-CONTAINING PROTEIN"/>
    <property type="match status" value="1"/>
</dbReference>
<evidence type="ECO:0008006" key="3">
    <source>
        <dbReference type="Google" id="ProtNLM"/>
    </source>
</evidence>
<organism evidence="1 2">
    <name type="scientific">Choiromyces venosus 120613-1</name>
    <dbReference type="NCBI Taxonomy" id="1336337"/>
    <lineage>
        <taxon>Eukaryota</taxon>
        <taxon>Fungi</taxon>
        <taxon>Dikarya</taxon>
        <taxon>Ascomycota</taxon>
        <taxon>Pezizomycotina</taxon>
        <taxon>Pezizomycetes</taxon>
        <taxon>Pezizales</taxon>
        <taxon>Tuberaceae</taxon>
        <taxon>Choiromyces</taxon>
    </lineage>
</organism>
<dbReference type="EMBL" id="ML120488">
    <property type="protein sequence ID" value="RPA91789.1"/>
    <property type="molecule type" value="Genomic_DNA"/>
</dbReference>
<dbReference type="AlphaFoldDB" id="A0A3N4J0J2"/>
<dbReference type="SUPFAM" id="SSF49899">
    <property type="entry name" value="Concanavalin A-like lectins/glucanases"/>
    <property type="match status" value="1"/>
</dbReference>